<evidence type="ECO:0000313" key="3">
    <source>
        <dbReference type="Proteomes" id="UP001228468"/>
    </source>
</evidence>
<name>A0ABT9K235_9PSED</name>
<proteinExistence type="predicted"/>
<gene>
    <name evidence="2" type="ORF">RAM78_10070</name>
</gene>
<protein>
    <submittedName>
        <fullName evidence="2">Uncharacterized protein</fullName>
    </submittedName>
</protein>
<comment type="caution">
    <text evidence="2">The sequence shown here is derived from an EMBL/GenBank/DDBJ whole genome shotgun (WGS) entry which is preliminary data.</text>
</comment>
<keyword evidence="1" id="KW-0472">Membrane</keyword>
<reference evidence="2 3" key="1">
    <citation type="submission" date="2023-08" db="EMBL/GenBank/DDBJ databases">
        <title>Whole Genome exploration of the biotechnological potential of heavy metal resistant bacteria.</title>
        <authorList>
            <person name="Adeniji A."/>
            <person name="Ayangbenro A."/>
        </authorList>
    </citation>
    <scope>NUCLEOTIDE SEQUENCE [LARGE SCALE GENOMIC DNA]</scope>
    <source>
        <strain evidence="2 3">ABS_30</strain>
    </source>
</reference>
<sequence length="46" mass="4771">MRTLKNPGLPSRPIIAPGLLFLLGCAIFAGGTLIMMSELAGKVVAM</sequence>
<accession>A0ABT9K235</accession>
<evidence type="ECO:0000313" key="2">
    <source>
        <dbReference type="EMBL" id="MDP8572753.1"/>
    </source>
</evidence>
<keyword evidence="3" id="KW-1185">Reference proteome</keyword>
<keyword evidence="1" id="KW-1133">Transmembrane helix</keyword>
<dbReference type="PROSITE" id="PS51257">
    <property type="entry name" value="PROKAR_LIPOPROTEIN"/>
    <property type="match status" value="1"/>
</dbReference>
<dbReference type="EMBL" id="JAVCAN010000004">
    <property type="protein sequence ID" value="MDP8572753.1"/>
    <property type="molecule type" value="Genomic_DNA"/>
</dbReference>
<dbReference type="RefSeq" id="WP_165368398.1">
    <property type="nucleotide sequence ID" value="NZ_JAVCAN010000004.1"/>
</dbReference>
<evidence type="ECO:0000256" key="1">
    <source>
        <dbReference type="SAM" id="Phobius"/>
    </source>
</evidence>
<keyword evidence="1" id="KW-0812">Transmembrane</keyword>
<dbReference type="Proteomes" id="UP001228468">
    <property type="component" value="Unassembled WGS sequence"/>
</dbReference>
<feature type="transmembrane region" description="Helical" evidence="1">
    <location>
        <begin position="14"/>
        <end position="36"/>
    </location>
</feature>
<organism evidence="2 3">
    <name type="scientific">Pseudomonas iranensis</name>
    <dbReference type="NCBI Taxonomy" id="2745503"/>
    <lineage>
        <taxon>Bacteria</taxon>
        <taxon>Pseudomonadati</taxon>
        <taxon>Pseudomonadota</taxon>
        <taxon>Gammaproteobacteria</taxon>
        <taxon>Pseudomonadales</taxon>
        <taxon>Pseudomonadaceae</taxon>
        <taxon>Pseudomonas</taxon>
    </lineage>
</organism>